<dbReference type="SUPFAM" id="SSF55729">
    <property type="entry name" value="Acyl-CoA N-acyltransferases (Nat)"/>
    <property type="match status" value="1"/>
</dbReference>
<keyword evidence="3" id="KW-1185">Reference proteome</keyword>
<dbReference type="Pfam" id="PF13302">
    <property type="entry name" value="Acetyltransf_3"/>
    <property type="match status" value="1"/>
</dbReference>
<sequence>MKAAHDTLTSARLAVRRYTADDLDLLVRLHTDPEVTRFTGGLLTRDQSQAMLRSRILAYYDEHPGLGIWLTVERETGAPVGLHLLNHIRGSDLVQIGYLLYPQYWGRGYATEMGERLLRYGFEELGLPQISGITDLPHVDSQRVLLKIGLRRAGERQFPAYGPAPLAFFTRDAGSWLAEHAAR</sequence>
<organism evidence="2 3">
    <name type="scientific">Nannocystis pusilla</name>
    <dbReference type="NCBI Taxonomy" id="889268"/>
    <lineage>
        <taxon>Bacteria</taxon>
        <taxon>Pseudomonadati</taxon>
        <taxon>Myxococcota</taxon>
        <taxon>Polyangia</taxon>
        <taxon>Nannocystales</taxon>
        <taxon>Nannocystaceae</taxon>
        <taxon>Nannocystis</taxon>
    </lineage>
</organism>
<dbReference type="PANTHER" id="PTHR43792:SF1">
    <property type="entry name" value="N-ACETYLTRANSFERASE DOMAIN-CONTAINING PROTEIN"/>
    <property type="match status" value="1"/>
</dbReference>
<dbReference type="InterPro" id="IPR016181">
    <property type="entry name" value="Acyl_CoA_acyltransferase"/>
</dbReference>
<name>A0ABS7U0C2_9BACT</name>
<protein>
    <submittedName>
        <fullName evidence="2">GNAT family N-acetyltransferase</fullName>
    </submittedName>
</protein>
<dbReference type="RefSeq" id="WP_224195705.1">
    <property type="nucleotide sequence ID" value="NZ_JAIRAU010000045.1"/>
</dbReference>
<dbReference type="Gene3D" id="3.40.630.30">
    <property type="match status" value="1"/>
</dbReference>
<evidence type="ECO:0000313" key="2">
    <source>
        <dbReference type="EMBL" id="MBZ5713970.1"/>
    </source>
</evidence>
<reference evidence="2" key="1">
    <citation type="submission" date="2021-08" db="EMBL/GenBank/DDBJ databases">
        <authorList>
            <person name="Stevens D.C."/>
        </authorList>
    </citation>
    <scope>NUCLEOTIDE SEQUENCE</scope>
    <source>
        <strain evidence="2">DSM 53165</strain>
    </source>
</reference>
<comment type="caution">
    <text evidence="2">The sequence shown here is derived from an EMBL/GenBank/DDBJ whole genome shotgun (WGS) entry which is preliminary data.</text>
</comment>
<dbReference type="PANTHER" id="PTHR43792">
    <property type="entry name" value="GNAT FAMILY, PUTATIVE (AFU_ORTHOLOGUE AFUA_3G00765)-RELATED-RELATED"/>
    <property type="match status" value="1"/>
</dbReference>
<dbReference type="EMBL" id="JAIRAU010000045">
    <property type="protein sequence ID" value="MBZ5713970.1"/>
    <property type="molecule type" value="Genomic_DNA"/>
</dbReference>
<feature type="domain" description="N-acetyltransferase" evidence="1">
    <location>
        <begin position="13"/>
        <end position="172"/>
    </location>
</feature>
<accession>A0ABS7U0C2</accession>
<dbReference type="PROSITE" id="PS51186">
    <property type="entry name" value="GNAT"/>
    <property type="match status" value="1"/>
</dbReference>
<dbReference type="InterPro" id="IPR000182">
    <property type="entry name" value="GNAT_dom"/>
</dbReference>
<evidence type="ECO:0000259" key="1">
    <source>
        <dbReference type="PROSITE" id="PS51186"/>
    </source>
</evidence>
<dbReference type="InterPro" id="IPR051531">
    <property type="entry name" value="N-acetyltransferase"/>
</dbReference>
<dbReference type="Proteomes" id="UP001139031">
    <property type="component" value="Unassembled WGS sequence"/>
</dbReference>
<gene>
    <name evidence="2" type="ORF">K7C98_32460</name>
</gene>
<proteinExistence type="predicted"/>
<evidence type="ECO:0000313" key="3">
    <source>
        <dbReference type="Proteomes" id="UP001139031"/>
    </source>
</evidence>